<organism evidence="3 4">
    <name type="scientific">Flectobacillus longus</name>
    <dbReference type="NCBI Taxonomy" id="2984207"/>
    <lineage>
        <taxon>Bacteria</taxon>
        <taxon>Pseudomonadati</taxon>
        <taxon>Bacteroidota</taxon>
        <taxon>Cytophagia</taxon>
        <taxon>Cytophagales</taxon>
        <taxon>Flectobacillaceae</taxon>
        <taxon>Flectobacillus</taxon>
    </lineage>
</organism>
<feature type="signal peptide" evidence="1">
    <location>
        <begin position="1"/>
        <end position="19"/>
    </location>
</feature>
<evidence type="ECO:0000313" key="3">
    <source>
        <dbReference type="EMBL" id="MDI9864079.1"/>
    </source>
</evidence>
<keyword evidence="1" id="KW-0732">Signal</keyword>
<protein>
    <submittedName>
        <fullName evidence="3">Carbohydrate-binding family 9-like protein</fullName>
    </submittedName>
</protein>
<feature type="domain" description="Carbohydrate-binding" evidence="2">
    <location>
        <begin position="39"/>
        <end position="189"/>
    </location>
</feature>
<feature type="chain" id="PRO_5045486776" evidence="1">
    <location>
        <begin position="20"/>
        <end position="354"/>
    </location>
</feature>
<dbReference type="PANTHER" id="PTHR35532">
    <property type="entry name" value="SIMILAR TO POLYHYDROXYALKANOATE DEPOLYMERASE"/>
    <property type="match status" value="1"/>
</dbReference>
<dbReference type="InterPro" id="IPR010502">
    <property type="entry name" value="Carb-bd_dom_fam9"/>
</dbReference>
<sequence length="354" mass="41178">MKKLLLTLCLGMIGFKNYAQVPYFPKQYICYKTSQNLKIDGKLDEEAWQKASWTTEFVDIEGAKQSLPLQATKAKMLWDDKYLYIAAKLDEKHLWSYQNKKDQVVFLENDFEVFIDPDGDGHDYFELEVNPINNTFDLFLPKSYRNGGDALISWDIKGMKTAVYCKGTVNNPKDEDQFWTVEIAIPFESVGMGLKVPLPKDLSLWRINFSRVEWQHEIKNGKYVRKAKADGTGVLPEYNWVWSPQDAINMHIPDRWGYLIFSDKKVSESPIQYQLPSIETAKRWVWAGYDAQQAFLAKNKTYTSDPSQLGLNWPKEYEVKIEASEHLFMILLKDLTNRKLLTLTQDGRLLVRDL</sequence>
<keyword evidence="4" id="KW-1185">Reference proteome</keyword>
<dbReference type="Proteomes" id="UP001236569">
    <property type="component" value="Unassembled WGS sequence"/>
</dbReference>
<dbReference type="Gene3D" id="2.60.40.1190">
    <property type="match status" value="1"/>
</dbReference>
<dbReference type="SUPFAM" id="SSF49344">
    <property type="entry name" value="CBD9-like"/>
    <property type="match status" value="1"/>
</dbReference>
<name>A0ABT6YKG3_9BACT</name>
<reference evidence="3 4" key="1">
    <citation type="submission" date="2023-05" db="EMBL/GenBank/DDBJ databases">
        <title>Novel species of genus Flectobacillus isolated from stream in China.</title>
        <authorList>
            <person name="Lu H."/>
        </authorList>
    </citation>
    <scope>NUCLEOTIDE SEQUENCE [LARGE SCALE GENOMIC DNA]</scope>
    <source>
        <strain evidence="3 4">DC10W</strain>
    </source>
</reference>
<dbReference type="RefSeq" id="WP_283369298.1">
    <property type="nucleotide sequence ID" value="NZ_JASHID010000003.1"/>
</dbReference>
<dbReference type="CDD" id="cd09620">
    <property type="entry name" value="CBM9_like_3"/>
    <property type="match status" value="1"/>
</dbReference>
<dbReference type="EMBL" id="JASHID010000003">
    <property type="protein sequence ID" value="MDI9864079.1"/>
    <property type="molecule type" value="Genomic_DNA"/>
</dbReference>
<comment type="caution">
    <text evidence="3">The sequence shown here is derived from an EMBL/GenBank/DDBJ whole genome shotgun (WGS) entry which is preliminary data.</text>
</comment>
<gene>
    <name evidence="3" type="ORF">QM480_07080</name>
</gene>
<accession>A0ABT6YKG3</accession>
<dbReference type="PANTHER" id="PTHR35532:SF5">
    <property type="entry name" value="CARBOHYDRATE-BINDING DOMAIN-CONTAINING PROTEIN"/>
    <property type="match status" value="1"/>
</dbReference>
<evidence type="ECO:0000256" key="1">
    <source>
        <dbReference type="SAM" id="SignalP"/>
    </source>
</evidence>
<evidence type="ECO:0000259" key="2">
    <source>
        <dbReference type="Pfam" id="PF06452"/>
    </source>
</evidence>
<proteinExistence type="predicted"/>
<dbReference type="Pfam" id="PF06452">
    <property type="entry name" value="CBM9_1"/>
    <property type="match status" value="1"/>
</dbReference>
<evidence type="ECO:0000313" key="4">
    <source>
        <dbReference type="Proteomes" id="UP001236569"/>
    </source>
</evidence>